<organism evidence="5 6">
    <name type="scientific">Plasmopara halstedii</name>
    <name type="common">Downy mildew of sunflower</name>
    <dbReference type="NCBI Taxonomy" id="4781"/>
    <lineage>
        <taxon>Eukaryota</taxon>
        <taxon>Sar</taxon>
        <taxon>Stramenopiles</taxon>
        <taxon>Oomycota</taxon>
        <taxon>Peronosporomycetes</taxon>
        <taxon>Peronosporales</taxon>
        <taxon>Peronosporaceae</taxon>
        <taxon>Plasmopara</taxon>
    </lineage>
</organism>
<keyword evidence="6" id="KW-1185">Reference proteome</keyword>
<evidence type="ECO:0000313" key="5">
    <source>
        <dbReference type="EMBL" id="CEG40729.1"/>
    </source>
</evidence>
<dbReference type="RefSeq" id="XP_024577098.1">
    <property type="nucleotide sequence ID" value="XM_024726419.1"/>
</dbReference>
<feature type="region of interest" description="Disordered" evidence="4">
    <location>
        <begin position="94"/>
        <end position="128"/>
    </location>
</feature>
<evidence type="ECO:0000313" key="6">
    <source>
        <dbReference type="Proteomes" id="UP000054928"/>
    </source>
</evidence>
<evidence type="ECO:0000256" key="1">
    <source>
        <dbReference type="ARBA" id="ARBA00022737"/>
    </source>
</evidence>
<keyword evidence="2 3" id="KW-0040">ANK repeat</keyword>
<protein>
    <submittedName>
        <fullName evidence="5">Acyl--binding domain-containing protein 6-like</fullName>
    </submittedName>
</protein>
<dbReference type="SUPFAM" id="SSF48403">
    <property type="entry name" value="Ankyrin repeat"/>
    <property type="match status" value="1"/>
</dbReference>
<feature type="repeat" description="ANK" evidence="3">
    <location>
        <begin position="199"/>
        <end position="231"/>
    </location>
</feature>
<feature type="repeat" description="ANK" evidence="3">
    <location>
        <begin position="165"/>
        <end position="197"/>
    </location>
</feature>
<dbReference type="SMART" id="SM00248">
    <property type="entry name" value="ANK"/>
    <property type="match status" value="2"/>
</dbReference>
<dbReference type="Proteomes" id="UP000054928">
    <property type="component" value="Unassembled WGS sequence"/>
</dbReference>
<dbReference type="PROSITE" id="PS50297">
    <property type="entry name" value="ANK_REP_REGION"/>
    <property type="match status" value="2"/>
</dbReference>
<dbReference type="EMBL" id="CCYD01000523">
    <property type="protein sequence ID" value="CEG40729.1"/>
    <property type="molecule type" value="Genomic_DNA"/>
</dbReference>
<reference evidence="6" key="1">
    <citation type="submission" date="2014-09" db="EMBL/GenBank/DDBJ databases">
        <authorList>
            <person name="Sharma Rahul"/>
            <person name="Thines Marco"/>
        </authorList>
    </citation>
    <scope>NUCLEOTIDE SEQUENCE [LARGE SCALE GENOMIC DNA]</scope>
</reference>
<dbReference type="STRING" id="4781.A0A0P1AIP5"/>
<evidence type="ECO:0000256" key="3">
    <source>
        <dbReference type="PROSITE-ProRule" id="PRU00023"/>
    </source>
</evidence>
<sequence length="261" mass="28837">MTSQIDVAVAMNTETAGDSLMVSSGAANKQAQEIDSEDQTVLQPAADDVDFVRQERCSLQTAKHNATNALQATVANADQSMERIAHVNLDGDCSSVKRESPKSVNNEEQVMEEEEDAKKRAGFQTTPSKSKQSEEFFRAVYRADKYKIREMLEDNVVDVNVADQHGWSGLHWAASQNHGEMLNYLLQKGAEVNGVDEINGWTALHVAIVREAVSCVNILLSSGADPSIRDKYNDTVIECLQAASKKNKRKMLQLLHEARSK</sequence>
<name>A0A0P1AIP5_PLAHL</name>
<dbReference type="InterPro" id="IPR036770">
    <property type="entry name" value="Ankyrin_rpt-contain_sf"/>
</dbReference>
<dbReference type="GeneID" id="36405968"/>
<proteinExistence type="predicted"/>
<evidence type="ECO:0000256" key="2">
    <source>
        <dbReference type="ARBA" id="ARBA00023043"/>
    </source>
</evidence>
<feature type="region of interest" description="Disordered" evidence="4">
    <location>
        <begin position="22"/>
        <end position="42"/>
    </location>
</feature>
<dbReference type="InterPro" id="IPR002110">
    <property type="entry name" value="Ankyrin_rpt"/>
</dbReference>
<dbReference type="Pfam" id="PF12796">
    <property type="entry name" value="Ank_2"/>
    <property type="match status" value="1"/>
</dbReference>
<dbReference type="OrthoDB" id="10254927at2759"/>
<evidence type="ECO:0000256" key="4">
    <source>
        <dbReference type="SAM" id="MobiDB-lite"/>
    </source>
</evidence>
<keyword evidence="1" id="KW-0677">Repeat</keyword>
<dbReference type="AlphaFoldDB" id="A0A0P1AIP5"/>
<feature type="compositionally biased region" description="Polar residues" evidence="4">
    <location>
        <begin position="22"/>
        <end position="33"/>
    </location>
</feature>
<dbReference type="PANTHER" id="PTHR24171">
    <property type="entry name" value="ANKYRIN REPEAT DOMAIN-CONTAINING PROTEIN 39-RELATED"/>
    <property type="match status" value="1"/>
</dbReference>
<dbReference type="Gene3D" id="1.25.40.20">
    <property type="entry name" value="Ankyrin repeat-containing domain"/>
    <property type="match status" value="1"/>
</dbReference>
<dbReference type="PROSITE" id="PS50088">
    <property type="entry name" value="ANK_REPEAT"/>
    <property type="match status" value="2"/>
</dbReference>
<accession>A0A0P1AIP5</accession>